<accession>A0ACB8BGV3</accession>
<gene>
    <name evidence="1" type="ORF">BV22DRAFT_1129308</name>
</gene>
<dbReference type="Proteomes" id="UP000790709">
    <property type="component" value="Unassembled WGS sequence"/>
</dbReference>
<evidence type="ECO:0000313" key="2">
    <source>
        <dbReference type="Proteomes" id="UP000790709"/>
    </source>
</evidence>
<reference evidence="1" key="1">
    <citation type="journal article" date="2021" name="New Phytol.">
        <title>Evolutionary innovations through gain and loss of genes in the ectomycorrhizal Boletales.</title>
        <authorList>
            <person name="Wu G."/>
            <person name="Miyauchi S."/>
            <person name="Morin E."/>
            <person name="Kuo A."/>
            <person name="Drula E."/>
            <person name="Varga T."/>
            <person name="Kohler A."/>
            <person name="Feng B."/>
            <person name="Cao Y."/>
            <person name="Lipzen A."/>
            <person name="Daum C."/>
            <person name="Hundley H."/>
            <person name="Pangilinan J."/>
            <person name="Johnson J."/>
            <person name="Barry K."/>
            <person name="LaButti K."/>
            <person name="Ng V."/>
            <person name="Ahrendt S."/>
            <person name="Min B."/>
            <person name="Choi I.G."/>
            <person name="Park H."/>
            <person name="Plett J.M."/>
            <person name="Magnuson J."/>
            <person name="Spatafora J.W."/>
            <person name="Nagy L.G."/>
            <person name="Henrissat B."/>
            <person name="Grigoriev I.V."/>
            <person name="Yang Z.L."/>
            <person name="Xu J."/>
            <person name="Martin F.M."/>
        </authorList>
    </citation>
    <scope>NUCLEOTIDE SEQUENCE</scope>
    <source>
        <strain evidence="1">KUC20120723A-06</strain>
    </source>
</reference>
<evidence type="ECO:0000313" key="1">
    <source>
        <dbReference type="EMBL" id="KAH7925030.1"/>
    </source>
</evidence>
<protein>
    <submittedName>
        <fullName evidence="1">Uncharacterized protein</fullName>
    </submittedName>
</protein>
<proteinExistence type="predicted"/>
<keyword evidence="2" id="KW-1185">Reference proteome</keyword>
<organism evidence="1 2">
    <name type="scientific">Leucogyrophana mollusca</name>
    <dbReference type="NCBI Taxonomy" id="85980"/>
    <lineage>
        <taxon>Eukaryota</taxon>
        <taxon>Fungi</taxon>
        <taxon>Dikarya</taxon>
        <taxon>Basidiomycota</taxon>
        <taxon>Agaricomycotina</taxon>
        <taxon>Agaricomycetes</taxon>
        <taxon>Agaricomycetidae</taxon>
        <taxon>Boletales</taxon>
        <taxon>Boletales incertae sedis</taxon>
        <taxon>Leucogyrophana</taxon>
    </lineage>
</organism>
<dbReference type="EMBL" id="MU266410">
    <property type="protein sequence ID" value="KAH7925030.1"/>
    <property type="molecule type" value="Genomic_DNA"/>
</dbReference>
<name>A0ACB8BGV3_9AGAM</name>
<sequence length="363" mass="39607">MTAGFPSPSGITALLVLVTVFHGLAFISTTFRLWFRYHIRRIWWEDIWAALSLCFDMICLAGMWTLTAPLAQPGEPNSVGAITMSRQSHVASYWLLITSYTCTLWCARLSIVFSVIRIVPPSRVIRSISFLVAILFVLMWILVLTVKVYSCAHNTSWYSRGIIQCPIPTDVAIIEICTDVVADAVLVGLPLRLLWRVKLPKNQRIMILAIFSSSILTSVVSAVHTAYLIPTSSFIGGVTAEIEGALSLVVCNLLVIVTFIYRVRQNGTDLSTDLSTSPGTNTTTRSENRLTTVDLDFQGDMSVFTGTHSTAKETFGSVAATTGSVLAASRGESDVARLASTGAHQLSILPALSSIPQSTKEER</sequence>
<comment type="caution">
    <text evidence="1">The sequence shown here is derived from an EMBL/GenBank/DDBJ whole genome shotgun (WGS) entry which is preliminary data.</text>
</comment>